<gene>
    <name evidence="1" type="ORF">ACFO5T_13110</name>
</gene>
<proteinExistence type="predicted"/>
<comment type="caution">
    <text evidence="1">The sequence shown here is derived from an EMBL/GenBank/DDBJ whole genome shotgun (WGS) entry which is preliminary data.</text>
</comment>
<evidence type="ECO:0000313" key="1">
    <source>
        <dbReference type="EMBL" id="MFC4691371.1"/>
    </source>
</evidence>
<keyword evidence="1" id="KW-0413">Isomerase</keyword>
<dbReference type="Proteomes" id="UP001595878">
    <property type="component" value="Unassembled WGS sequence"/>
</dbReference>
<dbReference type="GO" id="GO:0016853">
    <property type="term" value="F:isomerase activity"/>
    <property type="evidence" value="ECO:0007669"/>
    <property type="project" value="UniProtKB-KW"/>
</dbReference>
<reference evidence="2" key="1">
    <citation type="journal article" date="2019" name="Int. J. Syst. Evol. Microbiol.">
        <title>The Global Catalogue of Microorganisms (GCM) 10K type strain sequencing project: providing services to taxonomists for standard genome sequencing and annotation.</title>
        <authorList>
            <consortium name="The Broad Institute Genomics Platform"/>
            <consortium name="The Broad Institute Genome Sequencing Center for Infectious Disease"/>
            <person name="Wu L."/>
            <person name="Ma J."/>
        </authorList>
    </citation>
    <scope>NUCLEOTIDE SEQUENCE [LARGE SCALE GENOMIC DNA]</scope>
    <source>
        <strain evidence="2">CGMCC 4.7427</strain>
    </source>
</reference>
<evidence type="ECO:0000313" key="2">
    <source>
        <dbReference type="Proteomes" id="UP001595878"/>
    </source>
</evidence>
<dbReference type="PROSITE" id="PS51257">
    <property type="entry name" value="PROKAR_LIPOPROTEIN"/>
    <property type="match status" value="1"/>
</dbReference>
<dbReference type="InterPro" id="IPR027304">
    <property type="entry name" value="Trigger_fact/SurA_dom_sf"/>
</dbReference>
<name>A0ABV9LC80_9FLAO</name>
<keyword evidence="2" id="KW-1185">Reference proteome</keyword>
<sequence>MSNYKSFFILGSLTFLLAGCGYFQKTEEETVIARVNDHTLTKETLKDILSSNTITDSASFVQNYINNWATDQLLLDGAMRNLPKDDQEAFEALVTNYRKDLYIRYYKDALINKQLDSIVSDNEAKAFYENNKQNFLLNEPLLQFKFIQVEEDYSDLNELKKLFRSSDYRDAKTLDSLRFQYKNHFLNDSIWVKERVVINQINIINNENSKQLLKKTNFIQLRDSLGLYLIAVKNTLGRNDIAPLEYVRPTINQIINNKRKLALIKRLEKEIKDDAIKNKKFEIYN</sequence>
<protein>
    <submittedName>
        <fullName evidence="1">Peptidyl-prolyl cis-trans isomerase</fullName>
    </submittedName>
</protein>
<dbReference type="SUPFAM" id="SSF109998">
    <property type="entry name" value="Triger factor/SurA peptide-binding domain-like"/>
    <property type="match status" value="1"/>
</dbReference>
<organism evidence="1 2">
    <name type="scientific">Dokdonia genika</name>
    <dbReference type="NCBI Taxonomy" id="308113"/>
    <lineage>
        <taxon>Bacteria</taxon>
        <taxon>Pseudomonadati</taxon>
        <taxon>Bacteroidota</taxon>
        <taxon>Flavobacteriia</taxon>
        <taxon>Flavobacteriales</taxon>
        <taxon>Flavobacteriaceae</taxon>
        <taxon>Dokdonia</taxon>
    </lineage>
</organism>
<dbReference type="EMBL" id="JBHSHB010000024">
    <property type="protein sequence ID" value="MFC4691371.1"/>
    <property type="molecule type" value="Genomic_DNA"/>
</dbReference>
<dbReference type="RefSeq" id="WP_380035180.1">
    <property type="nucleotide sequence ID" value="NZ_JBHSHB010000024.1"/>
</dbReference>
<accession>A0ABV9LC80</accession>